<dbReference type="Proteomes" id="UP001162060">
    <property type="component" value="Unassembled WGS sequence"/>
</dbReference>
<comment type="caution">
    <text evidence="1">The sequence shown here is derived from an EMBL/GenBank/DDBJ whole genome shotgun (WGS) entry which is preliminary data.</text>
</comment>
<name>A0AAV1TP41_9STRA</name>
<protein>
    <submittedName>
        <fullName evidence="1">Uncharacterized protein</fullName>
    </submittedName>
</protein>
<dbReference type="EMBL" id="CAKLBY020000068">
    <property type="protein sequence ID" value="CAK7923357.1"/>
    <property type="molecule type" value="Genomic_DNA"/>
</dbReference>
<organism evidence="1 2">
    <name type="scientific">Peronospora matthiolae</name>
    <dbReference type="NCBI Taxonomy" id="2874970"/>
    <lineage>
        <taxon>Eukaryota</taxon>
        <taxon>Sar</taxon>
        <taxon>Stramenopiles</taxon>
        <taxon>Oomycota</taxon>
        <taxon>Peronosporomycetes</taxon>
        <taxon>Peronosporales</taxon>
        <taxon>Peronosporaceae</taxon>
        <taxon>Peronospora</taxon>
    </lineage>
</organism>
<gene>
    <name evidence="1" type="ORF">PM001_LOCUS8507</name>
</gene>
<evidence type="ECO:0000313" key="2">
    <source>
        <dbReference type="Proteomes" id="UP001162060"/>
    </source>
</evidence>
<reference evidence="1" key="1">
    <citation type="submission" date="2024-01" db="EMBL/GenBank/DDBJ databases">
        <authorList>
            <person name="Webb A."/>
        </authorList>
    </citation>
    <scope>NUCLEOTIDE SEQUENCE</scope>
    <source>
        <strain evidence="1">Pm1</strain>
    </source>
</reference>
<accession>A0AAV1TP41</accession>
<dbReference type="AlphaFoldDB" id="A0AAV1TP41"/>
<proteinExistence type="predicted"/>
<sequence length="77" mass="8932">MEVEEEERRSAHDGGDPCVPESFFDCVKQGLRGDLEHRRDRRLQMADTASKHRAEFAFAQLENERALTSLRDELREG</sequence>
<evidence type="ECO:0000313" key="1">
    <source>
        <dbReference type="EMBL" id="CAK7923357.1"/>
    </source>
</evidence>